<protein>
    <submittedName>
        <fullName evidence="2">Uncharacterized protein</fullName>
    </submittedName>
</protein>
<proteinExistence type="predicted"/>
<dbReference type="Proteomes" id="UP000215506">
    <property type="component" value="Unassembled WGS sequence"/>
</dbReference>
<name>A0A231GTI2_9NOCA</name>
<accession>A0A231GTI2</accession>
<feature type="transmembrane region" description="Helical" evidence="1">
    <location>
        <begin position="649"/>
        <end position="666"/>
    </location>
</feature>
<dbReference type="AlphaFoldDB" id="A0A231GTI2"/>
<keyword evidence="1" id="KW-0812">Transmembrane</keyword>
<comment type="caution">
    <text evidence="2">The sequence shown here is derived from an EMBL/GenBank/DDBJ whole genome shotgun (WGS) entry which is preliminary data.</text>
</comment>
<keyword evidence="3" id="KW-1185">Reference proteome</keyword>
<reference evidence="2 3" key="1">
    <citation type="submission" date="2017-07" db="EMBL/GenBank/DDBJ databases">
        <title>First draft Genome Sequence of Nocardia cerradoensis isolated from human infection.</title>
        <authorList>
            <person name="Carrasco G."/>
        </authorList>
    </citation>
    <scope>NUCLEOTIDE SEQUENCE [LARGE SCALE GENOMIC DNA]</scope>
    <source>
        <strain evidence="2 3">CNM20130759</strain>
    </source>
</reference>
<evidence type="ECO:0000313" key="3">
    <source>
        <dbReference type="Proteomes" id="UP000215506"/>
    </source>
</evidence>
<organism evidence="2 3">
    <name type="scientific">Nocardia cerradoensis</name>
    <dbReference type="NCBI Taxonomy" id="85688"/>
    <lineage>
        <taxon>Bacteria</taxon>
        <taxon>Bacillati</taxon>
        <taxon>Actinomycetota</taxon>
        <taxon>Actinomycetes</taxon>
        <taxon>Mycobacteriales</taxon>
        <taxon>Nocardiaceae</taxon>
        <taxon>Nocardia</taxon>
    </lineage>
</organism>
<feature type="transmembrane region" description="Helical" evidence="1">
    <location>
        <begin position="673"/>
        <end position="696"/>
    </location>
</feature>
<keyword evidence="1" id="KW-1133">Transmembrane helix</keyword>
<feature type="transmembrane region" description="Helical" evidence="1">
    <location>
        <begin position="702"/>
        <end position="723"/>
    </location>
</feature>
<sequence>MIARGIPFTWDNGRIITDLGRDNLDAYGAAVKSKGIGNVSPEGLFDQLRPRFATGGAVEPWMLQLQKGHDFARAQSGRPYQWAGPRFVGDSFDCSGFMGSILAAILGLNPWQRYWSTSSFAGYPQVGAQGLVKNLRDGVGMLVGITDDPGGPGGGHTAGELRAIPELGYPVARVESGGALGDVHYGTGTPVGSFASLYGLPIGANGFFQPTTGGGTGPSVSDQHGFLARKISDVITGLMEPIKRRVDSEVGPPPPEFRKIPPEFLQTFEDGSIHYLTGLADGLTDLLPSAWTKAQDAGRAVLDALNPFDSGGVASGTGFMPKNVIAPERVLSPEQTRLFDAMVMSLQQIAGGGPGATDPDLLTNTVFSAGVDALSRALGIQQQEPRKAPEDQAFQEQTAEAISQTGQIAAQTRDLVLRTQSSQELVTQQQTEQLRAVLTEISNRVSGGVLTPIMQSAFDSAIGVVKDWLGSGFGLVVDAANATTAAVNNLNGTVQTTPGGNNPGPGAVSPFGAPGSAFDAVAEISKAVQSVAQAATSAFQQVAQQIANAALAQQDSKVQNSRGTLGKDISGGPLVDMIVRLTGVNIEIRDNLVKANDEIRRFRGDQQAAFDSTGRIVADTADLMQRNESSRDLVIQEMNRLNTALMKAVLRYLITAVLIPILTAILSAMIQLVVTAIGAAIGSIIPGIGTAIGAAIGAVVGAALAGLAAVVVSGIAVGAGAAIDSFDSGGVASGIGFLPKNTISPERVLSPKQTEDFGRLVDAMESWGRRGPTTINAPIQYVGAGGPGAVRDSLLSLM</sequence>
<gene>
    <name evidence="2" type="ORF">B7C42_08143</name>
</gene>
<dbReference type="EMBL" id="NGAF01000065">
    <property type="protein sequence ID" value="OXR39791.1"/>
    <property type="molecule type" value="Genomic_DNA"/>
</dbReference>
<evidence type="ECO:0000313" key="2">
    <source>
        <dbReference type="EMBL" id="OXR39791.1"/>
    </source>
</evidence>
<evidence type="ECO:0000256" key="1">
    <source>
        <dbReference type="SAM" id="Phobius"/>
    </source>
</evidence>
<keyword evidence="1" id="KW-0472">Membrane</keyword>